<comment type="caution">
    <text evidence="2">The sequence shown here is derived from an EMBL/GenBank/DDBJ whole genome shotgun (WGS) entry which is preliminary data.</text>
</comment>
<dbReference type="InterPro" id="IPR006311">
    <property type="entry name" value="TAT_signal"/>
</dbReference>
<protein>
    <recommendedName>
        <fullName evidence="4">DUF3108 domain-containing protein</fullName>
    </recommendedName>
</protein>
<sequence>MDAISRRTLVATGLALLGAPRAAAADRLAFAVFRDGVRVGEHVMSFSGAAEDVAVRTEVSLLVKLGPVPVYRYTHRALERWRGGRFSTLETTTNGNGRVQKVSARREGEAVTIDAAGGRIRAPAQASPLTHWKAEALSGPLFNPQEGKLLRLTARRVGAERIKLANGELIAATRWSLRGESQIDNWYDQGGAWAALRGRLPDGSTMEYRRL</sequence>
<feature type="signal peptide" evidence="1">
    <location>
        <begin position="1"/>
        <end position="24"/>
    </location>
</feature>
<evidence type="ECO:0000313" key="2">
    <source>
        <dbReference type="EMBL" id="MBB3890531.1"/>
    </source>
</evidence>
<accession>A0A839ZYV8</accession>
<dbReference type="InterPro" id="IPR045767">
    <property type="entry name" value="DUF6134"/>
</dbReference>
<dbReference type="EMBL" id="JACIDK010000002">
    <property type="protein sequence ID" value="MBB3890531.1"/>
    <property type="molecule type" value="Genomic_DNA"/>
</dbReference>
<dbReference type="Pfam" id="PF19630">
    <property type="entry name" value="DUF6134"/>
    <property type="match status" value="1"/>
</dbReference>
<dbReference type="RefSeq" id="WP_183770760.1">
    <property type="nucleotide sequence ID" value="NZ_JACIDK010000002.1"/>
</dbReference>
<name>A0A839ZYV8_9CAUL</name>
<dbReference type="AlphaFoldDB" id="A0A839ZYV8"/>
<evidence type="ECO:0008006" key="4">
    <source>
        <dbReference type="Google" id="ProtNLM"/>
    </source>
</evidence>
<organism evidence="2 3">
    <name type="scientific">Phenylobacterium haematophilum</name>
    <dbReference type="NCBI Taxonomy" id="98513"/>
    <lineage>
        <taxon>Bacteria</taxon>
        <taxon>Pseudomonadati</taxon>
        <taxon>Pseudomonadota</taxon>
        <taxon>Alphaproteobacteria</taxon>
        <taxon>Caulobacterales</taxon>
        <taxon>Caulobacteraceae</taxon>
        <taxon>Phenylobacterium</taxon>
    </lineage>
</organism>
<keyword evidence="3" id="KW-1185">Reference proteome</keyword>
<reference evidence="2 3" key="1">
    <citation type="submission" date="2020-08" db="EMBL/GenBank/DDBJ databases">
        <title>Genomic Encyclopedia of Type Strains, Phase IV (KMG-IV): sequencing the most valuable type-strain genomes for metagenomic binning, comparative biology and taxonomic classification.</title>
        <authorList>
            <person name="Goeker M."/>
        </authorList>
    </citation>
    <scope>NUCLEOTIDE SEQUENCE [LARGE SCALE GENOMIC DNA]</scope>
    <source>
        <strain evidence="2 3">DSM 21793</strain>
    </source>
</reference>
<feature type="chain" id="PRO_5032471839" description="DUF3108 domain-containing protein" evidence="1">
    <location>
        <begin position="25"/>
        <end position="211"/>
    </location>
</feature>
<dbReference type="Proteomes" id="UP000530564">
    <property type="component" value="Unassembled WGS sequence"/>
</dbReference>
<dbReference type="PROSITE" id="PS51318">
    <property type="entry name" value="TAT"/>
    <property type="match status" value="1"/>
</dbReference>
<keyword evidence="1" id="KW-0732">Signal</keyword>
<evidence type="ECO:0000313" key="3">
    <source>
        <dbReference type="Proteomes" id="UP000530564"/>
    </source>
</evidence>
<gene>
    <name evidence="2" type="ORF">GGQ61_001248</name>
</gene>
<evidence type="ECO:0000256" key="1">
    <source>
        <dbReference type="SAM" id="SignalP"/>
    </source>
</evidence>
<proteinExistence type="predicted"/>